<accession>A0A9X0ALF7</accession>
<dbReference type="InterPro" id="IPR036259">
    <property type="entry name" value="MFS_trans_sf"/>
</dbReference>
<feature type="domain" description="Major facilitator superfamily (MFS) profile" evidence="3">
    <location>
        <begin position="27"/>
        <end position="64"/>
    </location>
</feature>
<name>A0A9X0ALF7_9HELO</name>
<gene>
    <name evidence="4" type="ORF">OCU04_007251</name>
</gene>
<feature type="transmembrane region" description="Helical" evidence="2">
    <location>
        <begin position="20"/>
        <end position="40"/>
    </location>
</feature>
<evidence type="ECO:0000259" key="3">
    <source>
        <dbReference type="PROSITE" id="PS50850"/>
    </source>
</evidence>
<sequence>MDPELNDDPLDNIEEHKYPGGLRLAAIVTAFVLSIFLASLDTTIITTAIPSITDDFHSLEDVGW</sequence>
<evidence type="ECO:0000313" key="5">
    <source>
        <dbReference type="Proteomes" id="UP001152300"/>
    </source>
</evidence>
<dbReference type="Proteomes" id="UP001152300">
    <property type="component" value="Unassembled WGS sequence"/>
</dbReference>
<keyword evidence="2" id="KW-1133">Transmembrane helix</keyword>
<reference evidence="4" key="1">
    <citation type="submission" date="2022-11" db="EMBL/GenBank/DDBJ databases">
        <title>Genome Resource of Sclerotinia nivalis Strain SnTB1, a Plant Pathogen Isolated from American Ginseng.</title>
        <authorList>
            <person name="Fan S."/>
        </authorList>
    </citation>
    <scope>NUCLEOTIDE SEQUENCE</scope>
    <source>
        <strain evidence="4">SnTB1</strain>
    </source>
</reference>
<dbReference type="EMBL" id="JAPEIS010000007">
    <property type="protein sequence ID" value="KAJ8064947.1"/>
    <property type="molecule type" value="Genomic_DNA"/>
</dbReference>
<dbReference type="GO" id="GO:0022857">
    <property type="term" value="F:transmembrane transporter activity"/>
    <property type="evidence" value="ECO:0007669"/>
    <property type="project" value="InterPro"/>
</dbReference>
<comment type="caution">
    <text evidence="4">The sequence shown here is derived from an EMBL/GenBank/DDBJ whole genome shotgun (WGS) entry which is preliminary data.</text>
</comment>
<dbReference type="PROSITE" id="PS50850">
    <property type="entry name" value="MFS"/>
    <property type="match status" value="1"/>
</dbReference>
<organism evidence="4 5">
    <name type="scientific">Sclerotinia nivalis</name>
    <dbReference type="NCBI Taxonomy" id="352851"/>
    <lineage>
        <taxon>Eukaryota</taxon>
        <taxon>Fungi</taxon>
        <taxon>Dikarya</taxon>
        <taxon>Ascomycota</taxon>
        <taxon>Pezizomycotina</taxon>
        <taxon>Leotiomycetes</taxon>
        <taxon>Helotiales</taxon>
        <taxon>Sclerotiniaceae</taxon>
        <taxon>Sclerotinia</taxon>
    </lineage>
</organism>
<dbReference type="InterPro" id="IPR020846">
    <property type="entry name" value="MFS_dom"/>
</dbReference>
<evidence type="ECO:0000313" key="4">
    <source>
        <dbReference type="EMBL" id="KAJ8064947.1"/>
    </source>
</evidence>
<keyword evidence="2" id="KW-0812">Transmembrane</keyword>
<proteinExistence type="predicted"/>
<protein>
    <recommendedName>
        <fullName evidence="3">Major facilitator superfamily (MFS) profile domain-containing protein</fullName>
    </recommendedName>
</protein>
<evidence type="ECO:0000256" key="1">
    <source>
        <dbReference type="ARBA" id="ARBA00004141"/>
    </source>
</evidence>
<keyword evidence="2" id="KW-0472">Membrane</keyword>
<dbReference type="OrthoDB" id="10021397at2759"/>
<dbReference type="SUPFAM" id="SSF103473">
    <property type="entry name" value="MFS general substrate transporter"/>
    <property type="match status" value="1"/>
</dbReference>
<dbReference type="GO" id="GO:0016020">
    <property type="term" value="C:membrane"/>
    <property type="evidence" value="ECO:0007669"/>
    <property type="project" value="UniProtKB-SubCell"/>
</dbReference>
<evidence type="ECO:0000256" key="2">
    <source>
        <dbReference type="SAM" id="Phobius"/>
    </source>
</evidence>
<keyword evidence="5" id="KW-1185">Reference proteome</keyword>
<comment type="subcellular location">
    <subcellularLocation>
        <location evidence="1">Membrane</location>
        <topology evidence="1">Multi-pass membrane protein</topology>
    </subcellularLocation>
</comment>
<dbReference type="AlphaFoldDB" id="A0A9X0ALF7"/>